<reference evidence="1 2" key="1">
    <citation type="submission" date="2015-07" db="EMBL/GenBank/DDBJ databases">
        <authorList>
            <consortium name="Pathogen Informatics"/>
        </authorList>
    </citation>
    <scope>NUCLEOTIDE SEQUENCE [LARGE SCALE GENOMIC DNA]</scope>
    <source>
        <strain evidence="1 2">A325</strain>
    </source>
</reference>
<dbReference type="EMBL" id="CWQJ01000010">
    <property type="protein sequence ID" value="CSC14893.1"/>
    <property type="molecule type" value="Genomic_DNA"/>
</dbReference>
<organism evidence="1 2">
    <name type="scientific">Vibrio cholerae</name>
    <dbReference type="NCBI Taxonomy" id="666"/>
    <lineage>
        <taxon>Bacteria</taxon>
        <taxon>Pseudomonadati</taxon>
        <taxon>Pseudomonadota</taxon>
        <taxon>Gammaproteobacteria</taxon>
        <taxon>Vibrionales</taxon>
        <taxon>Vibrionaceae</taxon>
        <taxon>Vibrio</taxon>
    </lineage>
</organism>
<dbReference type="Proteomes" id="UP000046067">
    <property type="component" value="Unassembled WGS sequence"/>
</dbReference>
<evidence type="ECO:0000313" key="2">
    <source>
        <dbReference type="Proteomes" id="UP000046067"/>
    </source>
</evidence>
<evidence type="ECO:0000313" key="1">
    <source>
        <dbReference type="EMBL" id="CSC14893.1"/>
    </source>
</evidence>
<protein>
    <submittedName>
        <fullName evidence="1">Uncharacterized protein</fullName>
    </submittedName>
</protein>
<sequence length="80" mass="8834">MSGVIGHDQNHLVPFDGGGHSQRYASITTGGFDDGIAGLQTAARLGLHNHIKRWSIFHGTRWIIAFEFHQYCRAACIEAL</sequence>
<proteinExistence type="predicted"/>
<dbReference type="AlphaFoldDB" id="A0A655XHM2"/>
<gene>
    <name evidence="1" type="ORF">ERS013201_01893</name>
</gene>
<name>A0A655XHM2_VIBCL</name>
<accession>A0A655XHM2</accession>